<organism evidence="1 2">
    <name type="scientific">Marinobacterium rhizophilum</name>
    <dbReference type="NCBI Taxonomy" id="420402"/>
    <lineage>
        <taxon>Bacteria</taxon>
        <taxon>Pseudomonadati</taxon>
        <taxon>Pseudomonadota</taxon>
        <taxon>Gammaproteobacteria</taxon>
        <taxon>Oceanospirillales</taxon>
        <taxon>Oceanospirillaceae</taxon>
        <taxon>Marinobacterium</taxon>
    </lineage>
</organism>
<name>A0ABY5HNQ1_9GAMM</name>
<evidence type="ECO:0008006" key="3">
    <source>
        <dbReference type="Google" id="ProtNLM"/>
    </source>
</evidence>
<dbReference type="Proteomes" id="UP001058461">
    <property type="component" value="Chromosome"/>
</dbReference>
<evidence type="ECO:0000313" key="2">
    <source>
        <dbReference type="Proteomes" id="UP001058461"/>
    </source>
</evidence>
<protein>
    <recommendedName>
        <fullName evidence="3">Transcriptional activator HlyU</fullName>
    </recommendedName>
</protein>
<dbReference type="InterPro" id="IPR018772">
    <property type="entry name" value="Transcription_activator_HlyU"/>
</dbReference>
<dbReference type="Pfam" id="PF10115">
    <property type="entry name" value="HlyU"/>
    <property type="match status" value="1"/>
</dbReference>
<dbReference type="EMBL" id="CP073347">
    <property type="protein sequence ID" value="UTW14056.1"/>
    <property type="molecule type" value="Genomic_DNA"/>
</dbReference>
<evidence type="ECO:0000313" key="1">
    <source>
        <dbReference type="EMBL" id="UTW14056.1"/>
    </source>
</evidence>
<dbReference type="RefSeq" id="WP_255856252.1">
    <property type="nucleotide sequence ID" value="NZ_CP073347.1"/>
</dbReference>
<keyword evidence="2" id="KW-1185">Reference proteome</keyword>
<accession>A0ABY5HNQ1</accession>
<reference evidence="1" key="1">
    <citation type="submission" date="2021-04" db="EMBL/GenBank/DDBJ databases">
        <title>Oceanospirillales bacteria with DddD are important DMSP degraders in coastal seawater.</title>
        <authorList>
            <person name="Liu J."/>
        </authorList>
    </citation>
    <scope>NUCLEOTIDE SEQUENCE</scope>
    <source>
        <strain evidence="1">D13-1</strain>
    </source>
</reference>
<gene>
    <name evidence="1" type="ORF">KDW95_10635</name>
</gene>
<sequence length="102" mass="10965">MGLGTLLKKVFGAGDGTQGNQAQSLGEPIEYKGYQIFLQPRALGGQFGVGGLIRKTTADGETREHVFIRADQAPSRDLCNEITLQKARNAIDTLGDSLFPDN</sequence>
<proteinExistence type="predicted"/>